<name>A0AAW5JXW6_9FIRM</name>
<sequence length="78" mass="8693">CISCISKVKENLRNSRQAGSWRPLKCARGQGGAAAGQGGGEENQPQHGRQQYDPRLRKRDGTGCFEERSKITDEMRNM</sequence>
<feature type="non-terminal residue" evidence="2">
    <location>
        <position position="1"/>
    </location>
</feature>
<protein>
    <submittedName>
        <fullName evidence="2">Uncharacterized protein</fullName>
    </submittedName>
</protein>
<accession>A0AAW5JXW6</accession>
<dbReference type="Proteomes" id="UP001204562">
    <property type="component" value="Unassembled WGS sequence"/>
</dbReference>
<reference evidence="2" key="1">
    <citation type="submission" date="2022-06" db="EMBL/GenBank/DDBJ databases">
        <title>Isolation of gut microbiota from human fecal samples.</title>
        <authorList>
            <person name="Pamer E.G."/>
            <person name="Barat B."/>
            <person name="Waligurski E."/>
            <person name="Medina S."/>
            <person name="Paddock L."/>
            <person name="Mostad J."/>
        </authorList>
    </citation>
    <scope>NUCLEOTIDE SEQUENCE</scope>
    <source>
        <strain evidence="2">DFI.9.91</strain>
    </source>
</reference>
<dbReference type="EMBL" id="JANFYS010000406">
    <property type="protein sequence ID" value="MCQ4772114.1"/>
    <property type="molecule type" value="Genomic_DNA"/>
</dbReference>
<feature type="compositionally biased region" description="Gly residues" evidence="1">
    <location>
        <begin position="29"/>
        <end position="41"/>
    </location>
</feature>
<evidence type="ECO:0000313" key="3">
    <source>
        <dbReference type="Proteomes" id="UP001204562"/>
    </source>
</evidence>
<evidence type="ECO:0000256" key="1">
    <source>
        <dbReference type="SAM" id="MobiDB-lite"/>
    </source>
</evidence>
<feature type="compositionally biased region" description="Basic and acidic residues" evidence="1">
    <location>
        <begin position="50"/>
        <end position="78"/>
    </location>
</feature>
<dbReference type="AlphaFoldDB" id="A0AAW5JXW6"/>
<proteinExistence type="predicted"/>
<organism evidence="2 3">
    <name type="scientific">Intestinimonas massiliensis</name>
    <name type="common">ex Afouda et al. 2020</name>
    <dbReference type="NCBI Taxonomy" id="1673721"/>
    <lineage>
        <taxon>Bacteria</taxon>
        <taxon>Bacillati</taxon>
        <taxon>Bacillota</taxon>
        <taxon>Clostridia</taxon>
        <taxon>Eubacteriales</taxon>
        <taxon>Intestinimonas</taxon>
    </lineage>
</organism>
<comment type="caution">
    <text evidence="2">The sequence shown here is derived from an EMBL/GenBank/DDBJ whole genome shotgun (WGS) entry which is preliminary data.</text>
</comment>
<dbReference type="RefSeq" id="WP_256305063.1">
    <property type="nucleotide sequence ID" value="NZ_JANFYS010000406.1"/>
</dbReference>
<evidence type="ECO:0000313" key="2">
    <source>
        <dbReference type="EMBL" id="MCQ4772114.1"/>
    </source>
</evidence>
<feature type="region of interest" description="Disordered" evidence="1">
    <location>
        <begin position="15"/>
        <end position="78"/>
    </location>
</feature>
<gene>
    <name evidence="2" type="ORF">NE579_17125</name>
</gene>